<dbReference type="PRINTS" id="PR00368">
    <property type="entry name" value="FADPNR"/>
</dbReference>
<evidence type="ECO:0000256" key="2">
    <source>
        <dbReference type="ARBA" id="ARBA00007532"/>
    </source>
</evidence>
<gene>
    <name evidence="16" type="ORF">LX13_001093</name>
</gene>
<dbReference type="PANTHER" id="PTHR22912:SF217">
    <property type="entry name" value="DIHYDROLIPOYL DEHYDROGENASE"/>
    <property type="match status" value="1"/>
</dbReference>
<reference evidence="16 17" key="1">
    <citation type="submission" date="2022-06" db="EMBL/GenBank/DDBJ databases">
        <title>Genomic Encyclopedia of Archaeal and Bacterial Type Strains, Phase II (KMG-II): from individual species to whole genera.</title>
        <authorList>
            <person name="Goeker M."/>
        </authorList>
    </citation>
    <scope>NUCLEOTIDE SEQUENCE [LARGE SCALE GENOMIC DNA]</scope>
    <source>
        <strain evidence="16 17">DSM 44693</strain>
    </source>
</reference>
<feature type="domain" description="FAD/NAD(P)-binding" evidence="15">
    <location>
        <begin position="28"/>
        <end position="344"/>
    </location>
</feature>
<evidence type="ECO:0000259" key="14">
    <source>
        <dbReference type="Pfam" id="PF02852"/>
    </source>
</evidence>
<comment type="miscellaneous">
    <text evidence="13">The active site is a redox-active disulfide bond.</text>
</comment>
<keyword evidence="5" id="KW-0963">Cytoplasm</keyword>
<dbReference type="InterPro" id="IPR004099">
    <property type="entry name" value="Pyr_nucl-diS_OxRdtase_dimer"/>
</dbReference>
<dbReference type="PIRSF" id="PIRSF000350">
    <property type="entry name" value="Mercury_reductase_MerA"/>
    <property type="match status" value="1"/>
</dbReference>
<keyword evidence="11 13" id="KW-0676">Redox-active center</keyword>
<accession>A0ABT1HC94</accession>
<dbReference type="EC" id="1.8.1.4" evidence="3 13"/>
<keyword evidence="9 13" id="KW-0520">NAD</keyword>
<comment type="catalytic activity">
    <reaction evidence="12 13">
        <text>N(6)-[(R)-dihydrolipoyl]-L-lysyl-[protein] + NAD(+) = N(6)-[(R)-lipoyl]-L-lysyl-[protein] + NADH + H(+)</text>
        <dbReference type="Rhea" id="RHEA:15045"/>
        <dbReference type="Rhea" id="RHEA-COMP:10474"/>
        <dbReference type="Rhea" id="RHEA-COMP:10475"/>
        <dbReference type="ChEBI" id="CHEBI:15378"/>
        <dbReference type="ChEBI" id="CHEBI:57540"/>
        <dbReference type="ChEBI" id="CHEBI:57945"/>
        <dbReference type="ChEBI" id="CHEBI:83099"/>
        <dbReference type="ChEBI" id="CHEBI:83100"/>
        <dbReference type="EC" id="1.8.1.4"/>
    </reaction>
</comment>
<name>A0ABT1HC94_9NOCA</name>
<evidence type="ECO:0000256" key="11">
    <source>
        <dbReference type="ARBA" id="ARBA00023284"/>
    </source>
</evidence>
<keyword evidence="7 13" id="KW-0274">FAD</keyword>
<evidence type="ECO:0000256" key="13">
    <source>
        <dbReference type="RuleBase" id="RU003692"/>
    </source>
</evidence>
<keyword evidence="17" id="KW-1185">Reference proteome</keyword>
<evidence type="ECO:0000256" key="8">
    <source>
        <dbReference type="ARBA" id="ARBA00023002"/>
    </source>
</evidence>
<dbReference type="Proteomes" id="UP001206895">
    <property type="component" value="Unassembled WGS sequence"/>
</dbReference>
<evidence type="ECO:0000256" key="4">
    <source>
        <dbReference type="ARBA" id="ARBA00016961"/>
    </source>
</evidence>
<feature type="domain" description="Pyridine nucleotide-disulphide oxidoreductase dimerisation" evidence="14">
    <location>
        <begin position="365"/>
        <end position="472"/>
    </location>
</feature>
<evidence type="ECO:0000256" key="1">
    <source>
        <dbReference type="ARBA" id="ARBA00004496"/>
    </source>
</evidence>
<dbReference type="Pfam" id="PF02852">
    <property type="entry name" value="Pyr_redox_dim"/>
    <property type="match status" value="1"/>
</dbReference>
<organism evidence="16 17">
    <name type="scientific">Williamsia maris</name>
    <dbReference type="NCBI Taxonomy" id="72806"/>
    <lineage>
        <taxon>Bacteria</taxon>
        <taxon>Bacillati</taxon>
        <taxon>Actinomycetota</taxon>
        <taxon>Actinomycetes</taxon>
        <taxon>Mycobacteriales</taxon>
        <taxon>Nocardiaceae</taxon>
        <taxon>Williamsia</taxon>
    </lineage>
</organism>
<comment type="cofactor">
    <cofactor evidence="13">
        <name>FAD</name>
        <dbReference type="ChEBI" id="CHEBI:57692"/>
    </cofactor>
    <text evidence="13">Binds 1 FAD per subunit.</text>
</comment>
<evidence type="ECO:0000313" key="17">
    <source>
        <dbReference type="Proteomes" id="UP001206895"/>
    </source>
</evidence>
<protein>
    <recommendedName>
        <fullName evidence="4 13">Dihydrolipoyl dehydrogenase</fullName>
        <ecNumber evidence="3 13">1.8.1.4</ecNumber>
    </recommendedName>
</protein>
<dbReference type="EMBL" id="JAMTCJ010000001">
    <property type="protein sequence ID" value="MCP2175286.1"/>
    <property type="molecule type" value="Genomic_DNA"/>
</dbReference>
<evidence type="ECO:0000259" key="15">
    <source>
        <dbReference type="Pfam" id="PF07992"/>
    </source>
</evidence>
<evidence type="ECO:0000256" key="5">
    <source>
        <dbReference type="ARBA" id="ARBA00022490"/>
    </source>
</evidence>
<dbReference type="Gene3D" id="3.30.390.30">
    <property type="match status" value="1"/>
</dbReference>
<evidence type="ECO:0000256" key="6">
    <source>
        <dbReference type="ARBA" id="ARBA00022630"/>
    </source>
</evidence>
<keyword evidence="10" id="KW-1015">Disulfide bond</keyword>
<sequence>MPGIVTPGHSAYLESGSPRRLTIVAEHFDTVVLGAGPGGYVAAIRLAQLGQKTAVIEEKYWGGVCLNVGCIPSKALLRNAELAHIFHSQAKTFGISGDVSFDYGAAFDRSRKVSEGIVKGVHYLMKKNKITEIDGYGVFTDAKTIKVDDREITFDNVIIDTGSTVKLLPGVELSDNVVTYETQILTRDLPKSIVIVGAGAIGMEFGYVMANYGVDVTIVEFLDRVLPNEDKDSSKELAKQYKKLGIKIMTSTKVDTIDDQGSQVVVKYTDAKDKEGELTVDKVLMSVGFAPRVDGFGLDKAGVELTERGAIAIDDHMRTNVDGVYAIGDVTAKLQLAHVAEAQGVVAAETIAGAETMTLGDYRMMPRATFCQPQVASFGLTEDQAKDEGYDVKVTTFPFTANGKAQGLGEPAGFVKLITDTTHDELLGGHLVGDNVAEMLPELTLAQKWDLTANELARNVHTHPTLSEAMQETFHGAIGHMINL</sequence>
<dbReference type="SUPFAM" id="SSF51905">
    <property type="entry name" value="FAD/NAD(P)-binding domain"/>
    <property type="match status" value="1"/>
</dbReference>
<comment type="subcellular location">
    <subcellularLocation>
        <location evidence="1">Cytoplasm</location>
    </subcellularLocation>
</comment>
<dbReference type="InterPro" id="IPR050151">
    <property type="entry name" value="Class-I_Pyr_Nuc-Dis_Oxidored"/>
</dbReference>
<dbReference type="InterPro" id="IPR001100">
    <property type="entry name" value="Pyr_nuc-diS_OxRdtase"/>
</dbReference>
<keyword evidence="8 13" id="KW-0560">Oxidoreductase</keyword>
<keyword evidence="6 13" id="KW-0285">Flavoprotein</keyword>
<evidence type="ECO:0000256" key="9">
    <source>
        <dbReference type="ARBA" id="ARBA00023027"/>
    </source>
</evidence>
<evidence type="ECO:0000256" key="10">
    <source>
        <dbReference type="ARBA" id="ARBA00023157"/>
    </source>
</evidence>
<dbReference type="InterPro" id="IPR036188">
    <property type="entry name" value="FAD/NAD-bd_sf"/>
</dbReference>
<dbReference type="PROSITE" id="PS00076">
    <property type="entry name" value="PYRIDINE_REDOX_1"/>
    <property type="match status" value="1"/>
</dbReference>
<dbReference type="PANTHER" id="PTHR22912">
    <property type="entry name" value="DISULFIDE OXIDOREDUCTASE"/>
    <property type="match status" value="1"/>
</dbReference>
<dbReference type="Gene3D" id="3.50.50.60">
    <property type="entry name" value="FAD/NAD(P)-binding domain"/>
    <property type="match status" value="2"/>
</dbReference>
<proteinExistence type="inferred from homology"/>
<comment type="similarity">
    <text evidence="2 13">Belongs to the class-I pyridine nucleotide-disulfide oxidoreductase family.</text>
</comment>
<evidence type="ECO:0000256" key="7">
    <source>
        <dbReference type="ARBA" id="ARBA00022827"/>
    </source>
</evidence>
<evidence type="ECO:0000256" key="3">
    <source>
        <dbReference type="ARBA" id="ARBA00012608"/>
    </source>
</evidence>
<dbReference type="InterPro" id="IPR012999">
    <property type="entry name" value="Pyr_OxRdtase_I_AS"/>
</dbReference>
<evidence type="ECO:0000256" key="12">
    <source>
        <dbReference type="ARBA" id="ARBA00049187"/>
    </source>
</evidence>
<dbReference type="InterPro" id="IPR006258">
    <property type="entry name" value="Lipoamide_DH"/>
</dbReference>
<dbReference type="Pfam" id="PF07992">
    <property type="entry name" value="Pyr_redox_2"/>
    <property type="match status" value="1"/>
</dbReference>
<dbReference type="InterPro" id="IPR023753">
    <property type="entry name" value="FAD/NAD-binding_dom"/>
</dbReference>
<dbReference type="PRINTS" id="PR00411">
    <property type="entry name" value="PNDRDTASEI"/>
</dbReference>
<dbReference type="SUPFAM" id="SSF55424">
    <property type="entry name" value="FAD/NAD-linked reductases, dimerisation (C-terminal) domain"/>
    <property type="match status" value="1"/>
</dbReference>
<dbReference type="NCBIfam" id="TIGR01350">
    <property type="entry name" value="lipoamide_DH"/>
    <property type="match status" value="1"/>
</dbReference>
<dbReference type="InterPro" id="IPR016156">
    <property type="entry name" value="FAD/NAD-linked_Rdtase_dimer_sf"/>
</dbReference>
<comment type="caution">
    <text evidence="16">The sequence shown here is derived from an EMBL/GenBank/DDBJ whole genome shotgun (WGS) entry which is preliminary data.</text>
</comment>
<evidence type="ECO:0000313" key="16">
    <source>
        <dbReference type="EMBL" id="MCP2175286.1"/>
    </source>
</evidence>